<dbReference type="EMBL" id="KB445808">
    <property type="protein sequence ID" value="EMD32864.1"/>
    <property type="molecule type" value="Genomic_DNA"/>
</dbReference>
<dbReference type="Gene3D" id="6.10.20.40">
    <property type="entry name" value="TEA/ATTS domain"/>
    <property type="match status" value="1"/>
</dbReference>
<feature type="domain" description="TEA" evidence="3">
    <location>
        <begin position="6"/>
        <end position="70"/>
    </location>
</feature>
<dbReference type="AlphaFoldDB" id="M2PBD1"/>
<gene>
    <name evidence="4" type="ORF">CERSUDRAFT_87599</name>
</gene>
<feature type="region of interest" description="Disordered" evidence="2">
    <location>
        <begin position="24"/>
        <end position="44"/>
    </location>
</feature>
<dbReference type="HOGENOM" id="CLU_2654265_0_0_1"/>
<dbReference type="InterPro" id="IPR038096">
    <property type="entry name" value="TEA/ATTS_sf"/>
</dbReference>
<name>M2PBD1_CERS8</name>
<feature type="compositionally biased region" description="Polar residues" evidence="2">
    <location>
        <begin position="33"/>
        <end position="44"/>
    </location>
</feature>
<evidence type="ECO:0000313" key="4">
    <source>
        <dbReference type="EMBL" id="EMD32864.1"/>
    </source>
</evidence>
<dbReference type="Pfam" id="PF01285">
    <property type="entry name" value="TEA"/>
    <property type="match status" value="1"/>
</dbReference>
<dbReference type="InterPro" id="IPR000818">
    <property type="entry name" value="TEA/ATTS_dom"/>
</dbReference>
<comment type="similarity">
    <text evidence="1">Belongs to the TEC1 family.</text>
</comment>
<sequence length="76" mass="8704">MPRKNERAWPPVLESALKEALKKYSGRDHSLHNSEQPQSATQGQLISDYIYETTGQRKTVEEIDGRLQQLYDNSGN</sequence>
<evidence type="ECO:0000259" key="3">
    <source>
        <dbReference type="Pfam" id="PF01285"/>
    </source>
</evidence>
<accession>M2PBD1</accession>
<dbReference type="GO" id="GO:0003700">
    <property type="term" value="F:DNA-binding transcription factor activity"/>
    <property type="evidence" value="ECO:0007669"/>
    <property type="project" value="InterPro"/>
</dbReference>
<evidence type="ECO:0000313" key="5">
    <source>
        <dbReference type="Proteomes" id="UP000016930"/>
    </source>
</evidence>
<organism evidence="4 5">
    <name type="scientific">Ceriporiopsis subvermispora (strain B)</name>
    <name type="common">White-rot fungus</name>
    <name type="synonym">Gelatoporia subvermispora</name>
    <dbReference type="NCBI Taxonomy" id="914234"/>
    <lineage>
        <taxon>Eukaryota</taxon>
        <taxon>Fungi</taxon>
        <taxon>Dikarya</taxon>
        <taxon>Basidiomycota</taxon>
        <taxon>Agaricomycotina</taxon>
        <taxon>Agaricomycetes</taxon>
        <taxon>Polyporales</taxon>
        <taxon>Gelatoporiaceae</taxon>
        <taxon>Gelatoporia</taxon>
    </lineage>
</organism>
<evidence type="ECO:0000256" key="1">
    <source>
        <dbReference type="ARBA" id="ARBA00008421"/>
    </source>
</evidence>
<evidence type="ECO:0000256" key="2">
    <source>
        <dbReference type="SAM" id="MobiDB-lite"/>
    </source>
</evidence>
<dbReference type="Proteomes" id="UP000016930">
    <property type="component" value="Unassembled WGS sequence"/>
</dbReference>
<keyword evidence="5" id="KW-1185">Reference proteome</keyword>
<proteinExistence type="inferred from homology"/>
<dbReference type="OrthoDB" id="10006572at2759"/>
<protein>
    <recommendedName>
        <fullName evidence="3">TEA domain-containing protein</fullName>
    </recommendedName>
</protein>
<reference evidence="4 5" key="1">
    <citation type="journal article" date="2012" name="Proc. Natl. Acad. Sci. U.S.A.">
        <title>Comparative genomics of Ceriporiopsis subvermispora and Phanerochaete chrysosporium provide insight into selective ligninolysis.</title>
        <authorList>
            <person name="Fernandez-Fueyo E."/>
            <person name="Ruiz-Duenas F.J."/>
            <person name="Ferreira P."/>
            <person name="Floudas D."/>
            <person name="Hibbett D.S."/>
            <person name="Canessa P."/>
            <person name="Larrondo L.F."/>
            <person name="James T.Y."/>
            <person name="Seelenfreund D."/>
            <person name="Lobos S."/>
            <person name="Polanco R."/>
            <person name="Tello M."/>
            <person name="Honda Y."/>
            <person name="Watanabe T."/>
            <person name="Watanabe T."/>
            <person name="Ryu J.S."/>
            <person name="Kubicek C.P."/>
            <person name="Schmoll M."/>
            <person name="Gaskell J."/>
            <person name="Hammel K.E."/>
            <person name="St John F.J."/>
            <person name="Vanden Wymelenberg A."/>
            <person name="Sabat G."/>
            <person name="Splinter BonDurant S."/>
            <person name="Syed K."/>
            <person name="Yadav J.S."/>
            <person name="Doddapaneni H."/>
            <person name="Subramanian V."/>
            <person name="Lavin J.L."/>
            <person name="Oguiza J.A."/>
            <person name="Perez G."/>
            <person name="Pisabarro A.G."/>
            <person name="Ramirez L."/>
            <person name="Santoyo F."/>
            <person name="Master E."/>
            <person name="Coutinho P.M."/>
            <person name="Henrissat B."/>
            <person name="Lombard V."/>
            <person name="Magnuson J.K."/>
            <person name="Kuees U."/>
            <person name="Hori C."/>
            <person name="Igarashi K."/>
            <person name="Samejima M."/>
            <person name="Held B.W."/>
            <person name="Barry K.W."/>
            <person name="LaButti K.M."/>
            <person name="Lapidus A."/>
            <person name="Lindquist E.A."/>
            <person name="Lucas S.M."/>
            <person name="Riley R."/>
            <person name="Salamov A.A."/>
            <person name="Hoffmeister D."/>
            <person name="Schwenk D."/>
            <person name="Hadar Y."/>
            <person name="Yarden O."/>
            <person name="de Vries R.P."/>
            <person name="Wiebenga A."/>
            <person name="Stenlid J."/>
            <person name="Eastwood D."/>
            <person name="Grigoriev I.V."/>
            <person name="Berka R.M."/>
            <person name="Blanchette R.A."/>
            <person name="Kersten P."/>
            <person name="Martinez A.T."/>
            <person name="Vicuna R."/>
            <person name="Cullen D."/>
        </authorList>
    </citation>
    <scope>NUCLEOTIDE SEQUENCE [LARGE SCALE GENOMIC DNA]</scope>
    <source>
        <strain evidence="4 5">B</strain>
    </source>
</reference>